<protein>
    <submittedName>
        <fullName evidence="1">Mariner Mos1 transposase</fullName>
    </submittedName>
</protein>
<accession>A0A4C1Z279</accession>
<dbReference type="InterPro" id="IPR036397">
    <property type="entry name" value="RNaseH_sf"/>
</dbReference>
<dbReference type="Gene3D" id="3.30.420.10">
    <property type="entry name" value="Ribonuclease H-like superfamily/Ribonuclease H"/>
    <property type="match status" value="1"/>
</dbReference>
<comment type="caution">
    <text evidence="1">The sequence shown here is derived from an EMBL/GenBank/DDBJ whole genome shotgun (WGS) entry which is preliminary data.</text>
</comment>
<sequence length="309" mass="34843">MVEKGSRVVTCGPACGSGGAGTRAAAGPAAAAGSARRLASSLQSTSTGSLPDYGTQLVDPYRLLEDDLNGIYEDIRSSPFIGKCVSVKWCGAPGLCNSHFSHNKLQRVRVSTRAPCLVELKPRDVERPVELCMSEMLHARHKRKVFNIESSLVIKSGYIMIIQKEENHGDNRAMRRHPQQNRIFIKKKLMLCIWWDRLGVVYYKLLNPSETITGTQLMRLSRGLKEKCFQYYSRHDKIILLHDNAHPHVAVPGKNYLKTLDWEVLPHPPYSSDIAPSDYHLFRSMVHALSEQRFTSHHMKKSKIVLIRG</sequence>
<dbReference type="InterPro" id="IPR001888">
    <property type="entry name" value="Transposase_1"/>
</dbReference>
<dbReference type="GO" id="GO:0003676">
    <property type="term" value="F:nucleic acid binding"/>
    <property type="evidence" value="ECO:0007669"/>
    <property type="project" value="InterPro"/>
</dbReference>
<dbReference type="EMBL" id="BGZK01001565">
    <property type="protein sequence ID" value="GBP82448.1"/>
    <property type="molecule type" value="Genomic_DNA"/>
</dbReference>
<name>A0A4C1Z279_EUMVA</name>
<dbReference type="PANTHER" id="PTHR46060">
    <property type="entry name" value="MARINER MOS1 TRANSPOSASE-LIKE PROTEIN"/>
    <property type="match status" value="1"/>
</dbReference>
<keyword evidence="2" id="KW-1185">Reference proteome</keyword>
<dbReference type="InterPro" id="IPR052709">
    <property type="entry name" value="Transposase-MT_Hybrid"/>
</dbReference>
<dbReference type="Pfam" id="PF01359">
    <property type="entry name" value="Transposase_1"/>
    <property type="match status" value="1"/>
</dbReference>
<dbReference type="AlphaFoldDB" id="A0A4C1Z279"/>
<dbReference type="OrthoDB" id="9927103at2759"/>
<evidence type="ECO:0000313" key="2">
    <source>
        <dbReference type="Proteomes" id="UP000299102"/>
    </source>
</evidence>
<dbReference type="PANTHER" id="PTHR46060:SF1">
    <property type="entry name" value="MARINER MOS1 TRANSPOSASE-LIKE PROTEIN"/>
    <property type="match status" value="1"/>
</dbReference>
<evidence type="ECO:0000313" key="1">
    <source>
        <dbReference type="EMBL" id="GBP82448.1"/>
    </source>
</evidence>
<reference evidence="1 2" key="1">
    <citation type="journal article" date="2019" name="Commun. Biol.">
        <title>The bagworm genome reveals a unique fibroin gene that provides high tensile strength.</title>
        <authorList>
            <person name="Kono N."/>
            <person name="Nakamura H."/>
            <person name="Ohtoshi R."/>
            <person name="Tomita M."/>
            <person name="Numata K."/>
            <person name="Arakawa K."/>
        </authorList>
    </citation>
    <scope>NUCLEOTIDE SEQUENCE [LARGE SCALE GENOMIC DNA]</scope>
</reference>
<gene>
    <name evidence="1" type="ORF">EVAR_60177_1</name>
</gene>
<proteinExistence type="predicted"/>
<dbReference type="Proteomes" id="UP000299102">
    <property type="component" value="Unassembled WGS sequence"/>
</dbReference>
<organism evidence="1 2">
    <name type="scientific">Eumeta variegata</name>
    <name type="common">Bagworm moth</name>
    <name type="synonym">Eumeta japonica</name>
    <dbReference type="NCBI Taxonomy" id="151549"/>
    <lineage>
        <taxon>Eukaryota</taxon>
        <taxon>Metazoa</taxon>
        <taxon>Ecdysozoa</taxon>
        <taxon>Arthropoda</taxon>
        <taxon>Hexapoda</taxon>
        <taxon>Insecta</taxon>
        <taxon>Pterygota</taxon>
        <taxon>Neoptera</taxon>
        <taxon>Endopterygota</taxon>
        <taxon>Lepidoptera</taxon>
        <taxon>Glossata</taxon>
        <taxon>Ditrysia</taxon>
        <taxon>Tineoidea</taxon>
        <taxon>Psychidae</taxon>
        <taxon>Oiketicinae</taxon>
        <taxon>Eumeta</taxon>
    </lineage>
</organism>
<dbReference type="STRING" id="151549.A0A4C1Z279"/>